<evidence type="ECO:0000256" key="7">
    <source>
        <dbReference type="ARBA" id="ARBA00022840"/>
    </source>
</evidence>
<keyword evidence="10" id="KW-0614">Plasmid</keyword>
<accession>A0A8U0A772</accession>
<sequence>MTTYTTNAEIIARPDQPLSEHLAGVKENVDTLLSTTALGDDAAFRVTARTIAYLHDIGKLTQYFQQYIHEDDSREPQDRYRYHSLSSAFVTVHALYCLDTHPDYPAISGNLRTAAFYAVAKHHLTIPNYEDDHLGEVDPNGVSGYRSQRFDRVRTQLMNIETHTASLATELLTEATDGLLTWSDIPSNCPEQYSDLLVTSNTSPSDDFYTTVLNLWSLLTCADKLNASGMTAPSGSPVAFDPSAIQEQIDSFPDRSGIQGQLNDLRDQARMTARERLLKQYRAGEDVCTLTLPTGFGKTFTGLEAALTLAEEKDGRVIYALPYTSVIDQVDNDIQTVFNVQSGSPQYTIHHHLKQLQTRTDAIEIKDHPNTGDEVLYGETWLASLVLTTFVQLFESVAGPANTQSIKLPALQDSIIVLDEPQALSMEWWHLISRLISIVVEQYNATVIFMTATQPRIIDQISDDLSPSRLIPDRSPYLSFLEDNPRVDYLLDDSLIEYLTTGTAPPRSPASATDRLMEDITATEERETVLAICNTVRSACGLSERIDARFKTREVPTTHLGEHLLAFYEETDWLARVYETTTNVGRAREVADIEEKKMAAEPSSDVIDQAAAAYLNYLAAADTATDYLLATLTTRVRPIDRTILIACVRRLLAAEQTTPFDDVSLVITSTQLVEAGVDMSVDRLYRDVAPLPSLVQAAGRCNRSYDGADGTVVLWRLGAEDGDCPPSRAVYGFERDLLGPTRKALRAVCPDDAPAGASLPEHTMISRAVKCYYDAVHAQDRSSERDDELARYVDRACGEELRQASLIRQDYETEEILIPIAHETEYLENFHVSKNARAFEAADALLSALKQTLVSIPKTTTTQPALDELAINTEEPLSVLTSVEDYSLVHGRGVMPPVLSE</sequence>
<evidence type="ECO:0000256" key="5">
    <source>
        <dbReference type="ARBA" id="ARBA00022801"/>
    </source>
</evidence>
<gene>
    <name evidence="10" type="ORF">MW046_15825</name>
</gene>
<dbReference type="GO" id="GO:0004386">
    <property type="term" value="F:helicase activity"/>
    <property type="evidence" value="ECO:0007669"/>
    <property type="project" value="UniProtKB-KW"/>
</dbReference>
<dbReference type="GO" id="GO:0003676">
    <property type="term" value="F:nucleic acid binding"/>
    <property type="evidence" value="ECO:0007669"/>
    <property type="project" value="InterPro"/>
</dbReference>
<dbReference type="Gene3D" id="3.40.50.300">
    <property type="entry name" value="P-loop containing nucleotide triphosphate hydrolases"/>
    <property type="match status" value="1"/>
</dbReference>
<comment type="similarity">
    <text evidence="1">In the N-terminal section; belongs to the CRISPR-associated nuclease Cas3-HD family.</text>
</comment>
<dbReference type="GO" id="GO:0004519">
    <property type="term" value="F:endonuclease activity"/>
    <property type="evidence" value="ECO:0007669"/>
    <property type="project" value="UniProtKB-KW"/>
</dbReference>
<keyword evidence="5" id="KW-0378">Hydrolase</keyword>
<dbReference type="InterPro" id="IPR038257">
    <property type="entry name" value="CRISPR-assoc_Cas3_HD_sf"/>
</dbReference>
<keyword evidence="3" id="KW-0479">Metal-binding</keyword>
<geneLocation type="plasmid" evidence="10 11">
    <name>unnamed2</name>
</geneLocation>
<dbReference type="NCBIfam" id="TIGR01596">
    <property type="entry name" value="cas3_HD"/>
    <property type="match status" value="1"/>
</dbReference>
<dbReference type="InterPro" id="IPR054712">
    <property type="entry name" value="Cas3-like_dom"/>
</dbReference>
<protein>
    <submittedName>
        <fullName evidence="10">CRISPR-associated endonuclease Cas3</fullName>
    </submittedName>
</protein>
<evidence type="ECO:0000259" key="9">
    <source>
        <dbReference type="PROSITE" id="PS51643"/>
    </source>
</evidence>
<proteinExistence type="inferred from homology"/>
<keyword evidence="10" id="KW-0540">Nuclease</keyword>
<dbReference type="Gene3D" id="1.10.3210.30">
    <property type="match status" value="1"/>
</dbReference>
<dbReference type="RefSeq" id="WP_247995508.1">
    <property type="nucleotide sequence ID" value="NZ_CP096021.1"/>
</dbReference>
<dbReference type="CDD" id="cd17930">
    <property type="entry name" value="DEXHc_cas3"/>
    <property type="match status" value="1"/>
</dbReference>
<name>A0A8U0A772_9EURY</name>
<keyword evidence="6" id="KW-0347">Helicase</keyword>
<comment type="similarity">
    <text evidence="2">In the central section; belongs to the CRISPR-associated helicase Cas3 family.</text>
</comment>
<dbReference type="AlphaFoldDB" id="A0A8U0A772"/>
<dbReference type="SUPFAM" id="SSF52540">
    <property type="entry name" value="P-loop containing nucleoside triphosphate hydrolases"/>
    <property type="match status" value="1"/>
</dbReference>
<keyword evidence="10" id="KW-0255">Endonuclease</keyword>
<dbReference type="GO" id="GO:0005524">
    <property type="term" value="F:ATP binding"/>
    <property type="evidence" value="ECO:0007669"/>
    <property type="project" value="UniProtKB-KW"/>
</dbReference>
<evidence type="ECO:0000256" key="1">
    <source>
        <dbReference type="ARBA" id="ARBA00006847"/>
    </source>
</evidence>
<evidence type="ECO:0000313" key="11">
    <source>
        <dbReference type="Proteomes" id="UP000831768"/>
    </source>
</evidence>
<dbReference type="InterPro" id="IPR027417">
    <property type="entry name" value="P-loop_NTPase"/>
</dbReference>
<evidence type="ECO:0000313" key="10">
    <source>
        <dbReference type="EMBL" id="UPM44854.1"/>
    </source>
</evidence>
<keyword evidence="4" id="KW-0547">Nucleotide-binding</keyword>
<evidence type="ECO:0000256" key="4">
    <source>
        <dbReference type="ARBA" id="ARBA00022741"/>
    </source>
</evidence>
<dbReference type="GO" id="GO:0051607">
    <property type="term" value="P:defense response to virus"/>
    <property type="evidence" value="ECO:0007669"/>
    <property type="project" value="UniProtKB-KW"/>
</dbReference>
<keyword evidence="11" id="KW-1185">Reference proteome</keyword>
<dbReference type="Pfam" id="PF22590">
    <property type="entry name" value="Cas3-like_C_2"/>
    <property type="match status" value="1"/>
</dbReference>
<dbReference type="GeneID" id="71929546"/>
<dbReference type="GO" id="GO:0016787">
    <property type="term" value="F:hydrolase activity"/>
    <property type="evidence" value="ECO:0007669"/>
    <property type="project" value="UniProtKB-KW"/>
</dbReference>
<dbReference type="Pfam" id="PF00270">
    <property type="entry name" value="DEAD"/>
    <property type="match status" value="1"/>
</dbReference>
<dbReference type="EMBL" id="CP096021">
    <property type="protein sequence ID" value="UPM44854.1"/>
    <property type="molecule type" value="Genomic_DNA"/>
</dbReference>
<dbReference type="Proteomes" id="UP000831768">
    <property type="component" value="Plasmid unnamed2"/>
</dbReference>
<dbReference type="GO" id="GO:0046872">
    <property type="term" value="F:metal ion binding"/>
    <property type="evidence" value="ECO:0007669"/>
    <property type="project" value="UniProtKB-KW"/>
</dbReference>
<dbReference type="KEGG" id="haad:MW046_15825"/>
<evidence type="ECO:0000256" key="8">
    <source>
        <dbReference type="ARBA" id="ARBA00023118"/>
    </source>
</evidence>
<dbReference type="CDD" id="cd09641">
    <property type="entry name" value="Cas3''_I"/>
    <property type="match status" value="1"/>
</dbReference>
<evidence type="ECO:0000256" key="2">
    <source>
        <dbReference type="ARBA" id="ARBA00009046"/>
    </source>
</evidence>
<dbReference type="PROSITE" id="PS51643">
    <property type="entry name" value="HD_CAS3"/>
    <property type="match status" value="1"/>
</dbReference>
<evidence type="ECO:0000256" key="3">
    <source>
        <dbReference type="ARBA" id="ARBA00022723"/>
    </source>
</evidence>
<dbReference type="InterPro" id="IPR011545">
    <property type="entry name" value="DEAD/DEAH_box_helicase_dom"/>
</dbReference>
<keyword evidence="7" id="KW-0067">ATP-binding</keyword>
<reference evidence="10" key="1">
    <citation type="submission" date="2022-04" db="EMBL/GenBank/DDBJ databases">
        <title>Halocatena sp. nov., isolated from a salt lake.</title>
        <authorList>
            <person name="Cui H.-L."/>
        </authorList>
    </citation>
    <scope>NUCLEOTIDE SEQUENCE</scope>
    <source>
        <strain evidence="10">AD-1</strain>
        <plasmid evidence="10">unnamed2</plasmid>
    </source>
</reference>
<organism evidence="10 11">
    <name type="scientific">Halocatena salina</name>
    <dbReference type="NCBI Taxonomy" id="2934340"/>
    <lineage>
        <taxon>Archaea</taxon>
        <taxon>Methanobacteriati</taxon>
        <taxon>Methanobacteriota</taxon>
        <taxon>Stenosarchaea group</taxon>
        <taxon>Halobacteria</taxon>
        <taxon>Halobacteriales</taxon>
        <taxon>Natronomonadaceae</taxon>
        <taxon>Halocatena</taxon>
    </lineage>
</organism>
<keyword evidence="8" id="KW-0051">Antiviral defense</keyword>
<feature type="domain" description="HD Cas3-type" evidence="9">
    <location>
        <begin position="11"/>
        <end position="225"/>
    </location>
</feature>
<dbReference type="InterPro" id="IPR006483">
    <property type="entry name" value="CRISPR-assoc_Cas3_HD"/>
</dbReference>
<dbReference type="Pfam" id="PF18019">
    <property type="entry name" value="Cas3_HD"/>
    <property type="match status" value="1"/>
</dbReference>
<evidence type="ECO:0000256" key="6">
    <source>
        <dbReference type="ARBA" id="ARBA00022806"/>
    </source>
</evidence>